<proteinExistence type="predicted"/>
<evidence type="ECO:0000313" key="2">
    <source>
        <dbReference type="EMBL" id="SMB90904.1"/>
    </source>
</evidence>
<evidence type="ECO:0008006" key="4">
    <source>
        <dbReference type="Google" id="ProtNLM"/>
    </source>
</evidence>
<dbReference type="RefSeq" id="WP_234997072.1">
    <property type="nucleotide sequence ID" value="NZ_FWWW01000055.1"/>
</dbReference>
<dbReference type="AlphaFoldDB" id="A0A1W1VD78"/>
<name>A0A1W1VD78_9BACT</name>
<evidence type="ECO:0000313" key="3">
    <source>
        <dbReference type="Proteomes" id="UP000192266"/>
    </source>
</evidence>
<keyword evidence="1" id="KW-0732">Signal</keyword>
<dbReference type="InterPro" id="IPR011250">
    <property type="entry name" value="OMP/PagP_B-barrel"/>
</dbReference>
<accession>A0A1W1VD78</accession>
<gene>
    <name evidence="2" type="ORF">SAMN00120144_0594</name>
</gene>
<dbReference type="SUPFAM" id="SSF56925">
    <property type="entry name" value="OMPA-like"/>
    <property type="match status" value="1"/>
</dbReference>
<dbReference type="EMBL" id="FWWW01000055">
    <property type="protein sequence ID" value="SMB90904.1"/>
    <property type="molecule type" value="Genomic_DNA"/>
</dbReference>
<keyword evidence="3" id="KW-1185">Reference proteome</keyword>
<reference evidence="2 3" key="1">
    <citation type="submission" date="2017-04" db="EMBL/GenBank/DDBJ databases">
        <authorList>
            <person name="Afonso C.L."/>
            <person name="Miller P.J."/>
            <person name="Scott M.A."/>
            <person name="Spackman E."/>
            <person name="Goraichik I."/>
            <person name="Dimitrov K.M."/>
            <person name="Suarez D.L."/>
            <person name="Swayne D.E."/>
        </authorList>
    </citation>
    <scope>NUCLEOTIDE SEQUENCE [LARGE SCALE GENOMIC DNA]</scope>
    <source>
        <strain evidence="2 3">DSM 11622</strain>
    </source>
</reference>
<dbReference type="Proteomes" id="UP000192266">
    <property type="component" value="Unassembled WGS sequence"/>
</dbReference>
<evidence type="ECO:0000256" key="1">
    <source>
        <dbReference type="SAM" id="SignalP"/>
    </source>
</evidence>
<feature type="signal peptide" evidence="1">
    <location>
        <begin position="1"/>
        <end position="22"/>
    </location>
</feature>
<sequence length="192" mass="19984">MLSKVSAFLIGACLFLTGNVLAQTPIEGEAGPPTPSLLRSRVSYNLSAGATFAGRFGSATYLSPTASYQATNRLRLFTGLTYMRVLPGTFYGPATDGPVATAPLATNHYLVQAGAEYALSPRVSLTGTAWRDFSNLPPAPGIRGFSGGNMGSGVNVRADYHITENFSVSGGVRYSTGASPGLGMGPGYPYGW</sequence>
<dbReference type="STRING" id="645990.SAMN00120144_0594"/>
<protein>
    <recommendedName>
        <fullName evidence="4">Outer membrane protein beta-barrel domain-containing protein</fullName>
    </recommendedName>
</protein>
<feature type="chain" id="PRO_5012551641" description="Outer membrane protein beta-barrel domain-containing protein" evidence="1">
    <location>
        <begin position="23"/>
        <end position="192"/>
    </location>
</feature>
<organism evidence="2 3">
    <name type="scientific">Hymenobacter roseosalivarius DSM 11622</name>
    <dbReference type="NCBI Taxonomy" id="645990"/>
    <lineage>
        <taxon>Bacteria</taxon>
        <taxon>Pseudomonadati</taxon>
        <taxon>Bacteroidota</taxon>
        <taxon>Cytophagia</taxon>
        <taxon>Cytophagales</taxon>
        <taxon>Hymenobacteraceae</taxon>
        <taxon>Hymenobacter</taxon>
    </lineage>
</organism>